<dbReference type="EMBL" id="JBANRG010000080">
    <property type="protein sequence ID" value="KAK7438181.1"/>
    <property type="molecule type" value="Genomic_DNA"/>
</dbReference>
<feature type="compositionally biased region" description="Polar residues" evidence="1">
    <location>
        <begin position="124"/>
        <end position="134"/>
    </location>
</feature>
<sequence length="154" mass="17262">MAYPNKPVFLLPLAQLGFILACVMGFSFSSALATTGRVLEEVTHFDQAEHDASYPPDSMHKDGPISESVIVAIIVVLLIFITLLLAFSCVWARRNYRLLFQRLRRRSGDVTSMEIPLDPVQNPAHPSTNPTISLETLPEYPHPRHPPPTYQPLK</sequence>
<keyword evidence="2" id="KW-1133">Transmembrane helix</keyword>
<evidence type="ECO:0000256" key="1">
    <source>
        <dbReference type="SAM" id="MobiDB-lite"/>
    </source>
</evidence>
<comment type="caution">
    <text evidence="3">The sequence shown here is derived from an EMBL/GenBank/DDBJ whole genome shotgun (WGS) entry which is preliminary data.</text>
</comment>
<evidence type="ECO:0000313" key="3">
    <source>
        <dbReference type="EMBL" id="KAK7438181.1"/>
    </source>
</evidence>
<proteinExistence type="predicted"/>
<keyword evidence="4" id="KW-1185">Reference proteome</keyword>
<evidence type="ECO:0000256" key="2">
    <source>
        <dbReference type="SAM" id="Phobius"/>
    </source>
</evidence>
<name>A0ABR1IQ62_9AGAR</name>
<dbReference type="PROSITE" id="PS51257">
    <property type="entry name" value="PROKAR_LIPOPROTEIN"/>
    <property type="match status" value="1"/>
</dbReference>
<dbReference type="Proteomes" id="UP001498398">
    <property type="component" value="Unassembled WGS sequence"/>
</dbReference>
<protein>
    <submittedName>
        <fullName evidence="3">Uncharacterized protein</fullName>
    </submittedName>
</protein>
<keyword evidence="2" id="KW-0472">Membrane</keyword>
<reference evidence="3 4" key="1">
    <citation type="submission" date="2024-01" db="EMBL/GenBank/DDBJ databases">
        <title>A draft genome for the cacao thread blight pathogen Marasmiellus scandens.</title>
        <authorList>
            <person name="Baruah I.K."/>
            <person name="Leung J."/>
            <person name="Bukari Y."/>
            <person name="Amoako-Attah I."/>
            <person name="Meinhardt L.W."/>
            <person name="Bailey B.A."/>
            <person name="Cohen S.P."/>
        </authorList>
    </citation>
    <scope>NUCLEOTIDE SEQUENCE [LARGE SCALE GENOMIC DNA]</scope>
    <source>
        <strain evidence="3 4">GH-19</strain>
    </source>
</reference>
<evidence type="ECO:0000313" key="4">
    <source>
        <dbReference type="Proteomes" id="UP001498398"/>
    </source>
</evidence>
<keyword evidence="2" id="KW-0812">Transmembrane</keyword>
<feature type="transmembrane region" description="Helical" evidence="2">
    <location>
        <begin position="69"/>
        <end position="92"/>
    </location>
</feature>
<gene>
    <name evidence="3" type="ORF">VKT23_018113</name>
</gene>
<accession>A0ABR1IQ62</accession>
<feature type="region of interest" description="Disordered" evidence="1">
    <location>
        <begin position="114"/>
        <end position="154"/>
    </location>
</feature>
<organism evidence="3 4">
    <name type="scientific">Marasmiellus scandens</name>
    <dbReference type="NCBI Taxonomy" id="2682957"/>
    <lineage>
        <taxon>Eukaryota</taxon>
        <taxon>Fungi</taxon>
        <taxon>Dikarya</taxon>
        <taxon>Basidiomycota</taxon>
        <taxon>Agaricomycotina</taxon>
        <taxon>Agaricomycetes</taxon>
        <taxon>Agaricomycetidae</taxon>
        <taxon>Agaricales</taxon>
        <taxon>Marasmiineae</taxon>
        <taxon>Omphalotaceae</taxon>
        <taxon>Marasmiellus</taxon>
    </lineage>
</organism>